<dbReference type="EMBL" id="LAZR01064432">
    <property type="protein sequence ID" value="KKK57530.1"/>
    <property type="molecule type" value="Genomic_DNA"/>
</dbReference>
<dbReference type="Pfam" id="PF19777">
    <property type="entry name" value="DUF6263"/>
    <property type="match status" value="1"/>
</dbReference>
<protein>
    <submittedName>
        <fullName evidence="1">Uncharacterized protein</fullName>
    </submittedName>
</protein>
<organism evidence="1">
    <name type="scientific">marine sediment metagenome</name>
    <dbReference type="NCBI Taxonomy" id="412755"/>
    <lineage>
        <taxon>unclassified sequences</taxon>
        <taxon>metagenomes</taxon>
        <taxon>ecological metagenomes</taxon>
    </lineage>
</organism>
<name>A0A0F8X978_9ZZZZ</name>
<feature type="non-terminal residue" evidence="1">
    <location>
        <position position="328"/>
    </location>
</feature>
<evidence type="ECO:0000313" key="1">
    <source>
        <dbReference type="EMBL" id="KKK57530.1"/>
    </source>
</evidence>
<proteinExistence type="predicted"/>
<dbReference type="InterPro" id="IPR046230">
    <property type="entry name" value="DUF6263"/>
</dbReference>
<comment type="caution">
    <text evidence="1">The sequence shown here is derived from an EMBL/GenBank/DDBJ whole genome shotgun (WGS) entry which is preliminary data.</text>
</comment>
<accession>A0A0F8X978</accession>
<reference evidence="1" key="1">
    <citation type="journal article" date="2015" name="Nature">
        <title>Complex archaea that bridge the gap between prokaryotes and eukaryotes.</title>
        <authorList>
            <person name="Spang A."/>
            <person name="Saw J.H."/>
            <person name="Jorgensen S.L."/>
            <person name="Zaremba-Niedzwiedzka K."/>
            <person name="Martijn J."/>
            <person name="Lind A.E."/>
            <person name="van Eijk R."/>
            <person name="Schleper C."/>
            <person name="Guy L."/>
            <person name="Ettema T.J."/>
        </authorList>
    </citation>
    <scope>NUCLEOTIDE SEQUENCE</scope>
</reference>
<dbReference type="AlphaFoldDB" id="A0A0F8X978"/>
<sequence length="328" mass="36572">MNTWVVGGVQVHAVEVHRDPAVVGSAGVADNRPVLIVGGGCEVGGGRELLVLSFEAGQELEYKMVSQRNIDLTIASKAKNTSKTDKMSERLELVMVYKPVEVNPYGLSTIEATCKSAKVKRKSFTSRGGKKDAVENLAGKSFTFKLTPTGKIVEYSELTSLLEKVGKTAFDPKKEGRRLVKNPDMLHDFVALQWYLWDSISTIKDPIKGVAIGSEWKALQMIPMSIHWPPTRETTYVLDEVIETEQERKAMIKSTYAISDEKLGDWPKPHSGRFQMKGVFGFLIQYRFLSIEGGGTQVFDLKRNLIEKDTQQYKMEVSASFMLPLGDT</sequence>
<gene>
    <name evidence="1" type="ORF">LCGC14_3053540</name>
</gene>